<comment type="catalytic activity">
    <reaction evidence="7">
        <text>ATP + H2O = ADP + phosphate + H(+)</text>
        <dbReference type="Rhea" id="RHEA:13065"/>
        <dbReference type="ChEBI" id="CHEBI:15377"/>
        <dbReference type="ChEBI" id="CHEBI:15378"/>
        <dbReference type="ChEBI" id="CHEBI:30616"/>
        <dbReference type="ChEBI" id="CHEBI:43474"/>
        <dbReference type="ChEBI" id="CHEBI:456216"/>
        <dbReference type="EC" id="3.6.4.13"/>
    </reaction>
</comment>
<dbReference type="SMART" id="SM00847">
    <property type="entry name" value="HA2"/>
    <property type="match status" value="1"/>
</dbReference>
<dbReference type="EMBL" id="MTSL01000041">
    <property type="protein sequence ID" value="PJF19742.1"/>
    <property type="molecule type" value="Genomic_DNA"/>
</dbReference>
<dbReference type="Gene3D" id="2.130.10.10">
    <property type="entry name" value="YVTN repeat-like/Quinoprotein amine dehydrogenase"/>
    <property type="match status" value="2"/>
</dbReference>
<keyword evidence="4" id="KW-0378">Hydrolase</keyword>
<dbReference type="InterPro" id="IPR011545">
    <property type="entry name" value="DEAD/DEAH_box_helicase_dom"/>
</dbReference>
<evidence type="ECO:0000256" key="5">
    <source>
        <dbReference type="ARBA" id="ARBA00022806"/>
    </source>
</evidence>
<dbReference type="SMART" id="SM00490">
    <property type="entry name" value="HELICc"/>
    <property type="match status" value="1"/>
</dbReference>
<keyword evidence="9" id="KW-0175">Coiled coil</keyword>
<feature type="repeat" description="WD" evidence="8">
    <location>
        <begin position="935"/>
        <end position="970"/>
    </location>
</feature>
<dbReference type="SUPFAM" id="SSF52540">
    <property type="entry name" value="P-loop containing nucleoside triphosphate hydrolases"/>
    <property type="match status" value="1"/>
</dbReference>
<dbReference type="InterPro" id="IPR007502">
    <property type="entry name" value="Helicase-assoc_dom"/>
</dbReference>
<feature type="coiled-coil region" evidence="9">
    <location>
        <begin position="1193"/>
        <end position="1220"/>
    </location>
</feature>
<dbReference type="PANTHER" id="PTHR18934:SF136">
    <property type="entry name" value="ATP-DEPENDENT RNA HELICASE DHX35-RELATED"/>
    <property type="match status" value="1"/>
</dbReference>
<dbReference type="FunFam" id="3.40.50.300:FF:000145">
    <property type="entry name" value="probable ATP-dependent RNA helicase DHX40"/>
    <property type="match status" value="1"/>
</dbReference>
<dbReference type="GO" id="GO:0003724">
    <property type="term" value="F:RNA helicase activity"/>
    <property type="evidence" value="ECO:0007669"/>
    <property type="project" value="UniProtKB-EC"/>
</dbReference>
<feature type="non-terminal residue" evidence="13">
    <location>
        <position position="1225"/>
    </location>
</feature>
<evidence type="ECO:0000313" key="14">
    <source>
        <dbReference type="Proteomes" id="UP000240830"/>
    </source>
</evidence>
<name>A0A2H9TPS9_9FUNG</name>
<evidence type="ECO:0000256" key="6">
    <source>
        <dbReference type="ARBA" id="ARBA00022840"/>
    </source>
</evidence>
<dbReference type="PROSITE" id="PS00690">
    <property type="entry name" value="DEAH_ATP_HELICASE"/>
    <property type="match status" value="1"/>
</dbReference>
<dbReference type="Pfam" id="PF00400">
    <property type="entry name" value="WD40"/>
    <property type="match status" value="4"/>
</dbReference>
<evidence type="ECO:0000259" key="11">
    <source>
        <dbReference type="PROSITE" id="PS51192"/>
    </source>
</evidence>
<evidence type="ECO:0000256" key="10">
    <source>
        <dbReference type="SAM" id="MobiDB-lite"/>
    </source>
</evidence>
<feature type="repeat" description="WD" evidence="8">
    <location>
        <begin position="841"/>
        <end position="881"/>
    </location>
</feature>
<dbReference type="EC" id="3.6.4.13" evidence="2"/>
<dbReference type="PROSITE" id="PS51192">
    <property type="entry name" value="HELICASE_ATP_BIND_1"/>
    <property type="match status" value="1"/>
</dbReference>
<dbReference type="InterPro" id="IPR001650">
    <property type="entry name" value="Helicase_C-like"/>
</dbReference>
<reference evidence="13 14" key="1">
    <citation type="submission" date="2016-10" db="EMBL/GenBank/DDBJ databases">
        <title>The genome of Paramicrosporidium saccamoebae is the missing link in understanding Cryptomycota and Microsporidia evolution.</title>
        <authorList>
            <person name="Quandt C.A."/>
            <person name="Beaudet D."/>
            <person name="Corsaro D."/>
            <person name="Michel R."/>
            <person name="Corradi N."/>
            <person name="James T."/>
        </authorList>
    </citation>
    <scope>NUCLEOTIDE SEQUENCE [LARGE SCALE GENOMIC DNA]</scope>
    <source>
        <strain evidence="13 14">KSL3</strain>
    </source>
</reference>
<dbReference type="SMART" id="SM00320">
    <property type="entry name" value="WD40"/>
    <property type="match status" value="6"/>
</dbReference>
<dbReference type="SMART" id="SM00487">
    <property type="entry name" value="DEXDc"/>
    <property type="match status" value="1"/>
</dbReference>
<dbReference type="GO" id="GO:0003723">
    <property type="term" value="F:RNA binding"/>
    <property type="evidence" value="ECO:0007669"/>
    <property type="project" value="TreeGrafter"/>
</dbReference>
<dbReference type="InterPro" id="IPR015943">
    <property type="entry name" value="WD40/YVTN_repeat-like_dom_sf"/>
</dbReference>
<dbReference type="Pfam" id="PF00270">
    <property type="entry name" value="DEAD"/>
    <property type="match status" value="1"/>
</dbReference>
<organism evidence="13 14">
    <name type="scientific">Paramicrosporidium saccamoebae</name>
    <dbReference type="NCBI Taxonomy" id="1246581"/>
    <lineage>
        <taxon>Eukaryota</taxon>
        <taxon>Fungi</taxon>
        <taxon>Fungi incertae sedis</taxon>
        <taxon>Cryptomycota</taxon>
        <taxon>Cryptomycota incertae sedis</taxon>
        <taxon>Paramicrosporidium</taxon>
    </lineage>
</organism>
<dbReference type="STRING" id="1246581.A0A2H9TPS9"/>
<dbReference type="PANTHER" id="PTHR18934">
    <property type="entry name" value="ATP-DEPENDENT RNA HELICASE"/>
    <property type="match status" value="1"/>
</dbReference>
<dbReference type="AlphaFoldDB" id="A0A2H9TPS9"/>
<dbReference type="Gene3D" id="1.20.120.1080">
    <property type="match status" value="1"/>
</dbReference>
<dbReference type="CDD" id="cd18791">
    <property type="entry name" value="SF2_C_RHA"/>
    <property type="match status" value="1"/>
</dbReference>
<dbReference type="InterPro" id="IPR036322">
    <property type="entry name" value="WD40_repeat_dom_sf"/>
</dbReference>
<comment type="caution">
    <text evidence="13">The sequence shown here is derived from an EMBL/GenBank/DDBJ whole genome shotgun (WGS) entry which is preliminary data.</text>
</comment>
<evidence type="ECO:0000259" key="12">
    <source>
        <dbReference type="PROSITE" id="PS51194"/>
    </source>
</evidence>
<comment type="similarity">
    <text evidence="1">Belongs to the DEAD box helicase family. DEAH subfamily.</text>
</comment>
<keyword evidence="6" id="KW-0067">ATP-binding</keyword>
<proteinExistence type="inferred from homology"/>
<evidence type="ECO:0000256" key="3">
    <source>
        <dbReference type="ARBA" id="ARBA00022741"/>
    </source>
</evidence>
<evidence type="ECO:0000256" key="2">
    <source>
        <dbReference type="ARBA" id="ARBA00012552"/>
    </source>
</evidence>
<dbReference type="GO" id="GO:0005524">
    <property type="term" value="F:ATP binding"/>
    <property type="evidence" value="ECO:0007669"/>
    <property type="project" value="UniProtKB-KW"/>
</dbReference>
<evidence type="ECO:0000313" key="13">
    <source>
        <dbReference type="EMBL" id="PJF19742.1"/>
    </source>
</evidence>
<dbReference type="InterPro" id="IPR001680">
    <property type="entry name" value="WD40_rpt"/>
</dbReference>
<evidence type="ECO:0000256" key="9">
    <source>
        <dbReference type="SAM" id="Coils"/>
    </source>
</evidence>
<dbReference type="Pfam" id="PF07717">
    <property type="entry name" value="OB_NTP_bind"/>
    <property type="match status" value="1"/>
</dbReference>
<evidence type="ECO:0000256" key="7">
    <source>
        <dbReference type="ARBA" id="ARBA00047984"/>
    </source>
</evidence>
<dbReference type="InterPro" id="IPR011709">
    <property type="entry name" value="DEAD-box_helicase_OB_fold"/>
</dbReference>
<evidence type="ECO:0000256" key="8">
    <source>
        <dbReference type="PROSITE-ProRule" id="PRU00221"/>
    </source>
</evidence>
<dbReference type="GO" id="GO:1990904">
    <property type="term" value="C:ribonucleoprotein complex"/>
    <property type="evidence" value="ECO:0007669"/>
    <property type="project" value="UniProtKB-ARBA"/>
</dbReference>
<dbReference type="InterPro" id="IPR014001">
    <property type="entry name" value="Helicase_ATP-bd"/>
</dbReference>
<dbReference type="InterPro" id="IPR002464">
    <property type="entry name" value="DNA/RNA_helicase_DEAH_CS"/>
</dbReference>
<feature type="region of interest" description="Disordered" evidence="10">
    <location>
        <begin position="1118"/>
        <end position="1142"/>
    </location>
</feature>
<dbReference type="Pfam" id="PF00271">
    <property type="entry name" value="Helicase_C"/>
    <property type="match status" value="1"/>
</dbReference>
<dbReference type="Proteomes" id="UP000240830">
    <property type="component" value="Unassembled WGS sequence"/>
</dbReference>
<dbReference type="Pfam" id="PF04408">
    <property type="entry name" value="WHD_HA2"/>
    <property type="match status" value="1"/>
</dbReference>
<dbReference type="PROSITE" id="PS50294">
    <property type="entry name" value="WD_REPEATS_REGION"/>
    <property type="match status" value="3"/>
</dbReference>
<feature type="domain" description="Helicase ATP-binding" evidence="11">
    <location>
        <begin position="56"/>
        <end position="220"/>
    </location>
</feature>
<dbReference type="SUPFAM" id="SSF50978">
    <property type="entry name" value="WD40 repeat-like"/>
    <property type="match status" value="1"/>
</dbReference>
<keyword evidence="3" id="KW-0547">Nucleotide-binding</keyword>
<feature type="repeat" description="WD" evidence="8">
    <location>
        <begin position="741"/>
        <end position="773"/>
    </location>
</feature>
<dbReference type="InterPro" id="IPR048333">
    <property type="entry name" value="HA2_WH"/>
</dbReference>
<keyword evidence="5" id="KW-0347">Helicase</keyword>
<dbReference type="Gene3D" id="3.40.50.300">
    <property type="entry name" value="P-loop containing nucleotide triphosphate hydrolases"/>
    <property type="match status" value="2"/>
</dbReference>
<keyword evidence="8" id="KW-0853">WD repeat</keyword>
<gene>
    <name evidence="13" type="ORF">PSACC_00395</name>
</gene>
<protein>
    <recommendedName>
        <fullName evidence="2">RNA helicase</fullName>
        <ecNumber evidence="2">3.6.4.13</ecNumber>
    </recommendedName>
</protein>
<dbReference type="PROSITE" id="PS51194">
    <property type="entry name" value="HELICASE_CTER"/>
    <property type="match status" value="1"/>
</dbReference>
<dbReference type="PROSITE" id="PS50082">
    <property type="entry name" value="WD_REPEATS_2"/>
    <property type="match status" value="3"/>
</dbReference>
<dbReference type="GO" id="GO:0016787">
    <property type="term" value="F:hydrolase activity"/>
    <property type="evidence" value="ECO:0007669"/>
    <property type="project" value="UniProtKB-KW"/>
</dbReference>
<keyword evidence="14" id="KW-1185">Reference proteome</keyword>
<evidence type="ECO:0000256" key="1">
    <source>
        <dbReference type="ARBA" id="ARBA00008792"/>
    </source>
</evidence>
<evidence type="ECO:0000256" key="4">
    <source>
        <dbReference type="ARBA" id="ARBA00022801"/>
    </source>
</evidence>
<accession>A0A2H9TPS9</accession>
<feature type="domain" description="Helicase C-terminal" evidence="12">
    <location>
        <begin position="252"/>
        <end position="425"/>
    </location>
</feature>
<dbReference type="InterPro" id="IPR027417">
    <property type="entry name" value="P-loop_NTPase"/>
</dbReference>
<dbReference type="FunFam" id="3.40.50.300:FF:000578">
    <property type="entry name" value="probable ATP-dependent RNA helicase DHX35"/>
    <property type="match status" value="1"/>
</dbReference>
<dbReference type="Pfam" id="PF21010">
    <property type="entry name" value="HA2_C"/>
    <property type="match status" value="1"/>
</dbReference>
<dbReference type="OrthoDB" id="10264376at2759"/>
<sequence>MMDYLYPRRMKFWKPGAVAPGEEVTLDEEEASTVLLAAMIPSKGQLPVHKHRNEFLYLVENHQVVIVVGQTGSGKTTQLPQYLFEAGWTSTTCMVACTQPRRVAAISVATRVAEEMSCEVGGLVGYSVRFDEKSSPMTGIKYLTDGMLFREALFDPLLSRYSVVMIDEAHERSLYTDLLLGLLKKIIKKRKDLRIIISSATMDAEAFKTYFTRDSNHLADSAILTVQGRMHPVDVFYLREETHDVVEEASSTIVKIHANEDSGDILVFLPGKDEIDRCIALLEGGAGAVLSKDRRRLFPLPLHAALPLEQQMRCFEATGKGVRKVIIATNIAETSVTIEGIVYVVDSGRVKQKIFNPQTGLDVLLLTSISQASAQQRAGRAGRLCPGKAYRLYTEDQYDSLLRNTIPEIQKCNPTNVILQLKALGIGNILAFDFMSQPATDSMARSLEFLHAIHALDSNSQLTMMGEVMSELPVEATLGRMLIASAEYHCGAEMCILAAMLSAGPVFVNVSGHLRGALDEAKRRLGVEQGDLVTLINIYRSYQKHDGKWCQRHFLSHKTLQKATRIHALFQKYMQRYGLSMIRSNSVIPVQKCIASGLFAQAALAQADGTYRSIRDNTVLHIHPSSVLFKRVPECVVFQNVLQTSKIWMRDVTVVDLEWLAEIAPKYYEFQRDYRNSTDYDELAKLIPRGFGKEAPESDGLTESRLAETRRLESPAIAKRPAAEELQEYSIELPVTHSITLKQHRKTISALSLDKSGARLAVGSHDYTLSLWDFGGMDHTLSPFRYLEPTEGCPLRFLQFSPASDWLLVGGGGTPVLLDRHGALVMEYAKGDPYLRDMRKTAGHVSAVTAGKWYGEDRFVTAGLDGTVRFWDAEKKNCETVLVVRPQGKTGGRSPGVTALAMMPDNTNLCVATADGSIRIYSTKGPWLHADSMVSDAHNGETSCLAIDSSGRYITSRGADDTLKLWDVRSFSKPIGVVNDLPNTNDETSCVFSPDQNLIATCVSARKGKSSGSVAFFDTVSLEAVTEPVCIGDSSAVSLLWPTVLNQLIVGCGDGNVQMLYDPQLSQKGAILPLSRSNVKKKESMMAFTVGGIQTPNALPLFKTLEGRSLKRIRIKMRKDPRSSSRPEMPVDGPGTGGRLGSSVTQSIMRNVLRDTRRDEDPREALLRYAERAEKDPKFVTPAYKETQPTTILDAELLEKEALAAEKKQKEEEAAAILTRKIQSK</sequence>